<feature type="transmembrane region" description="Helical" evidence="6">
    <location>
        <begin position="322"/>
        <end position="347"/>
    </location>
</feature>
<keyword evidence="3 6" id="KW-0812">Transmembrane</keyword>
<feature type="transmembrane region" description="Helical" evidence="6">
    <location>
        <begin position="21"/>
        <end position="41"/>
    </location>
</feature>
<evidence type="ECO:0000259" key="8">
    <source>
        <dbReference type="Pfam" id="PF12704"/>
    </source>
</evidence>
<comment type="subcellular location">
    <subcellularLocation>
        <location evidence="1">Cell membrane</location>
        <topology evidence="1">Multi-pass membrane protein</topology>
    </subcellularLocation>
</comment>
<dbReference type="PANTHER" id="PTHR30572">
    <property type="entry name" value="MEMBRANE COMPONENT OF TRANSPORTER-RELATED"/>
    <property type="match status" value="1"/>
</dbReference>
<sequence>MIKNYFKIAWRNLINKKGFSFINITGLAVGMAGAILIWAWVQNEYSFEDFQKNKNTLYKVWNRGTDGTNVYTFDVTSSPVGKTLKQEFPEVKNYARQYWSIDRLFNFGDNSVKAKGNDVDKGFLTMFSFPFLQGNPGHALDGVTDIVITKHLAKKIFGDADPMNKLIKLENKTSYKVTGVLNDLPNNTTFDFEYLVSLAANENTYTNGSWGDNSYNTYVQLQPNVDINKFADKIKNVVKAHDPKASLEVFLHPMTKWRLYSTFENGKIVGGRIEIVHLLLGIAGILLLIACINFMNLSTARSQKRAREVGVRKVIGARRLSLIAQFLSESILITFMAGLVSLLLVQLCLPAFNQLTGKVLVINYADPAFLLAFFGFIIVTGLLAGSYPAFFLSGFRPVKVLKGTFKDTQKLISPRKVLVVLQFTVAIVLVVATIVVYRQIKFAQNRDIGYKQNNLIEVPMEGDISKNYDLIKNDLINSGAVTAMSKTGYTVTIEGSRTDGFKWEGNDASQDKMGFSRLGTAGDFVKTMGLKLVAGRDVDFNAFPGDSASVMLNETAVKAMHLKNPVGKFITRANEKLQIIGVFKDFIIRSPYANVDPMIVFASKYWAYNTVIRLNEKNNMAKNLELAEKIFKKYNPAYPFTYEFVDHEFGKKFNDQQQTGSLSFVFAGLTIFISCLGLFGLAAYMAENRAKEIGIRKVLGASVASITQMLTREFVALVLVAIIIATPFAYYAMNKWLQDFSYRINIGWLTFVMAGLVAIVIAVLTVSFQSVKAAIANPVKSIQAE</sequence>
<dbReference type="AlphaFoldDB" id="A0A5B8VS42"/>
<dbReference type="Pfam" id="PF02687">
    <property type="entry name" value="FtsX"/>
    <property type="match status" value="2"/>
</dbReference>
<feature type="transmembrane region" description="Helical" evidence="6">
    <location>
        <begin position="745"/>
        <end position="768"/>
    </location>
</feature>
<feature type="domain" description="ABC3 transporter permease C-terminal" evidence="7">
    <location>
        <begin position="282"/>
        <end position="393"/>
    </location>
</feature>
<keyword evidence="10" id="KW-1185">Reference proteome</keyword>
<gene>
    <name evidence="9" type="ORF">FSB76_00260</name>
</gene>
<evidence type="ECO:0000256" key="2">
    <source>
        <dbReference type="ARBA" id="ARBA00022475"/>
    </source>
</evidence>
<feature type="domain" description="ABC3 transporter permease C-terminal" evidence="7">
    <location>
        <begin position="664"/>
        <end position="777"/>
    </location>
</feature>
<dbReference type="EMBL" id="CP042437">
    <property type="protein sequence ID" value="QEC74454.1"/>
    <property type="molecule type" value="Genomic_DNA"/>
</dbReference>
<evidence type="ECO:0000256" key="5">
    <source>
        <dbReference type="ARBA" id="ARBA00023136"/>
    </source>
</evidence>
<dbReference type="GO" id="GO:0022857">
    <property type="term" value="F:transmembrane transporter activity"/>
    <property type="evidence" value="ECO:0007669"/>
    <property type="project" value="TreeGrafter"/>
</dbReference>
<evidence type="ECO:0000259" key="7">
    <source>
        <dbReference type="Pfam" id="PF02687"/>
    </source>
</evidence>
<organism evidence="9 10">
    <name type="scientific">Mucilaginibacter ginsenosidivorax</name>
    <dbReference type="NCBI Taxonomy" id="862126"/>
    <lineage>
        <taxon>Bacteria</taxon>
        <taxon>Pseudomonadati</taxon>
        <taxon>Bacteroidota</taxon>
        <taxon>Sphingobacteriia</taxon>
        <taxon>Sphingobacteriales</taxon>
        <taxon>Sphingobacteriaceae</taxon>
        <taxon>Mucilaginibacter</taxon>
    </lineage>
</organism>
<evidence type="ECO:0000313" key="9">
    <source>
        <dbReference type="EMBL" id="QEC74454.1"/>
    </source>
</evidence>
<evidence type="ECO:0000256" key="3">
    <source>
        <dbReference type="ARBA" id="ARBA00022692"/>
    </source>
</evidence>
<name>A0A5B8VS42_9SPHI</name>
<evidence type="ECO:0000256" key="4">
    <source>
        <dbReference type="ARBA" id="ARBA00022989"/>
    </source>
</evidence>
<evidence type="ECO:0000256" key="1">
    <source>
        <dbReference type="ARBA" id="ARBA00004651"/>
    </source>
</evidence>
<proteinExistence type="predicted"/>
<dbReference type="PANTHER" id="PTHR30572:SF18">
    <property type="entry name" value="ABC-TYPE MACROLIDE FAMILY EXPORT SYSTEM PERMEASE COMPONENT 2"/>
    <property type="match status" value="1"/>
</dbReference>
<protein>
    <submittedName>
        <fullName evidence="9">FtsX-like permease family protein</fullName>
    </submittedName>
</protein>
<evidence type="ECO:0000313" key="10">
    <source>
        <dbReference type="Proteomes" id="UP000321362"/>
    </source>
</evidence>
<dbReference type="KEGG" id="mgk:FSB76_00260"/>
<reference evidence="9 10" key="1">
    <citation type="journal article" date="2013" name="J. Microbiol.">
        <title>Mucilaginibacter ginsenosidivorax sp. nov., with ginsenoside converting activity isolated from sediment.</title>
        <authorList>
            <person name="Kim J.K."/>
            <person name="Choi T.E."/>
            <person name="Liu Q.M."/>
            <person name="Park H.Y."/>
            <person name="Yi T.H."/>
            <person name="Yoon M.H."/>
            <person name="Kim S.C."/>
            <person name="Im W.T."/>
        </authorList>
    </citation>
    <scope>NUCLEOTIDE SEQUENCE [LARGE SCALE GENOMIC DNA]</scope>
    <source>
        <strain evidence="9 10">KHI28</strain>
    </source>
</reference>
<dbReference type="InterPro" id="IPR050250">
    <property type="entry name" value="Macrolide_Exporter_MacB"/>
</dbReference>
<keyword evidence="4 6" id="KW-1133">Transmembrane helix</keyword>
<dbReference type="GO" id="GO:0005886">
    <property type="term" value="C:plasma membrane"/>
    <property type="evidence" value="ECO:0007669"/>
    <property type="project" value="UniProtKB-SubCell"/>
</dbReference>
<feature type="domain" description="MacB-like periplasmic core" evidence="8">
    <location>
        <begin position="20"/>
        <end position="236"/>
    </location>
</feature>
<evidence type="ECO:0000256" key="6">
    <source>
        <dbReference type="SAM" id="Phobius"/>
    </source>
</evidence>
<feature type="transmembrane region" description="Helical" evidence="6">
    <location>
        <begin position="714"/>
        <end position="733"/>
    </location>
</feature>
<feature type="transmembrane region" description="Helical" evidence="6">
    <location>
        <begin position="367"/>
        <end position="395"/>
    </location>
</feature>
<dbReference type="InterPro" id="IPR003838">
    <property type="entry name" value="ABC3_permease_C"/>
</dbReference>
<dbReference type="RefSeq" id="WP_147051613.1">
    <property type="nucleotide sequence ID" value="NZ_CP042437.1"/>
</dbReference>
<feature type="transmembrane region" description="Helical" evidence="6">
    <location>
        <begin position="275"/>
        <end position="297"/>
    </location>
</feature>
<feature type="transmembrane region" description="Helical" evidence="6">
    <location>
        <begin position="662"/>
        <end position="686"/>
    </location>
</feature>
<keyword evidence="2" id="KW-1003">Cell membrane</keyword>
<dbReference type="Proteomes" id="UP000321362">
    <property type="component" value="Chromosome"/>
</dbReference>
<accession>A0A5B8VS42</accession>
<dbReference type="OrthoDB" id="1451596at2"/>
<feature type="transmembrane region" description="Helical" evidence="6">
    <location>
        <begin position="416"/>
        <end position="437"/>
    </location>
</feature>
<dbReference type="Pfam" id="PF12704">
    <property type="entry name" value="MacB_PCD"/>
    <property type="match status" value="2"/>
</dbReference>
<dbReference type="InterPro" id="IPR025857">
    <property type="entry name" value="MacB_PCD"/>
</dbReference>
<feature type="domain" description="MacB-like periplasmic core" evidence="8">
    <location>
        <begin position="423"/>
        <end position="620"/>
    </location>
</feature>
<keyword evidence="5 6" id="KW-0472">Membrane</keyword>